<name>A0ABP3MA26_9BURK</name>
<dbReference type="InterPro" id="IPR020845">
    <property type="entry name" value="AMP-binding_CS"/>
</dbReference>
<dbReference type="Pfam" id="PF00501">
    <property type="entry name" value="AMP-binding"/>
    <property type="match status" value="1"/>
</dbReference>
<dbReference type="Gene3D" id="3.40.50.12780">
    <property type="entry name" value="N-terminal domain of ligase-like"/>
    <property type="match status" value="1"/>
</dbReference>
<dbReference type="PANTHER" id="PTHR43767">
    <property type="entry name" value="LONG-CHAIN-FATTY-ACID--COA LIGASE"/>
    <property type="match status" value="1"/>
</dbReference>
<keyword evidence="4" id="KW-1185">Reference proteome</keyword>
<protein>
    <submittedName>
        <fullName evidence="3">Long-chain fatty acid--CoA ligase</fullName>
    </submittedName>
</protein>
<dbReference type="Proteomes" id="UP001501706">
    <property type="component" value="Unassembled WGS sequence"/>
</dbReference>
<dbReference type="Pfam" id="PF13193">
    <property type="entry name" value="AMP-binding_C"/>
    <property type="match status" value="1"/>
</dbReference>
<dbReference type="InterPro" id="IPR050237">
    <property type="entry name" value="ATP-dep_AMP-bd_enzyme"/>
</dbReference>
<keyword evidence="3" id="KW-0436">Ligase</keyword>
<dbReference type="EMBL" id="BAAAEN010000014">
    <property type="protein sequence ID" value="GAA0514836.1"/>
    <property type="molecule type" value="Genomic_DNA"/>
</dbReference>
<dbReference type="Gene3D" id="3.30.300.30">
    <property type="match status" value="1"/>
</dbReference>
<dbReference type="InterPro" id="IPR025110">
    <property type="entry name" value="AMP-bd_C"/>
</dbReference>
<organism evidence="3 4">
    <name type="scientific">Pigmentiphaga daeguensis</name>
    <dbReference type="NCBI Taxonomy" id="414049"/>
    <lineage>
        <taxon>Bacteria</taxon>
        <taxon>Pseudomonadati</taxon>
        <taxon>Pseudomonadota</taxon>
        <taxon>Betaproteobacteria</taxon>
        <taxon>Burkholderiales</taxon>
        <taxon>Alcaligenaceae</taxon>
        <taxon>Pigmentiphaga</taxon>
    </lineage>
</organism>
<dbReference type="PROSITE" id="PS00455">
    <property type="entry name" value="AMP_BINDING"/>
    <property type="match status" value="1"/>
</dbReference>
<dbReference type="RefSeq" id="WP_343927968.1">
    <property type="nucleotide sequence ID" value="NZ_BAAAEN010000014.1"/>
</dbReference>
<dbReference type="SUPFAM" id="SSF56801">
    <property type="entry name" value="Acetyl-CoA synthetase-like"/>
    <property type="match status" value="1"/>
</dbReference>
<feature type="domain" description="AMP-dependent synthetase/ligase" evidence="1">
    <location>
        <begin position="8"/>
        <end position="374"/>
    </location>
</feature>
<feature type="domain" description="AMP-binding enzyme C-terminal" evidence="2">
    <location>
        <begin position="424"/>
        <end position="499"/>
    </location>
</feature>
<sequence>MNIGRFLTRSARYWPNRPAVIFRDQPLSYRELDQRSSQLAHALLALGLAKGERVAIQSWNQPELIEIESALYKAGLVKVALNARLSDEEARDTFSNAEPAVLIAGPAHAARLSAIADGIPSIRHRIVFGADAPGYRPYEDFIAGHPTHSPDVELEPGDLAVLHFTSGSTGKLKAAMQTTGNRMASIRKVVMGRMRAQPGDVLALAGPITHASGMFMQPFLTQGGTLLLHERFSPEAYLESLQKYRVTHAFVVPTMINMLLAHPGLKDYDLGSLKTMTYGSAPIAPARIREAWRAFGPVLSQGYGAGETTGGLVTLSIQDHHDAIEGGREELLSSCGRVFGESDLRLFDDEGREVAPGEIGEIVVRGPDVFAGYWREPELSAAALEGGWLHTGDLARMDELGYLYIVDRKKDMIISGGFNVYPSEVEAALYRHPAVYETCVIGVPDETWGEAVKAVVVLKEGEQADPDALIRHCAALLADFKKPRSVDFVSELPKNGNGKLSRKEVKERYWAGQARRVA</sequence>
<dbReference type="PANTHER" id="PTHR43767:SF7">
    <property type="entry name" value="MEDIUM_LONG-CHAIN-FATTY-ACID--COA LIGASE FADD8"/>
    <property type="match status" value="1"/>
</dbReference>
<dbReference type="GO" id="GO:0016874">
    <property type="term" value="F:ligase activity"/>
    <property type="evidence" value="ECO:0007669"/>
    <property type="project" value="UniProtKB-KW"/>
</dbReference>
<proteinExistence type="predicted"/>
<evidence type="ECO:0000313" key="3">
    <source>
        <dbReference type="EMBL" id="GAA0514836.1"/>
    </source>
</evidence>
<dbReference type="InterPro" id="IPR042099">
    <property type="entry name" value="ANL_N_sf"/>
</dbReference>
<evidence type="ECO:0000259" key="1">
    <source>
        <dbReference type="Pfam" id="PF00501"/>
    </source>
</evidence>
<evidence type="ECO:0000259" key="2">
    <source>
        <dbReference type="Pfam" id="PF13193"/>
    </source>
</evidence>
<accession>A0ABP3MA26</accession>
<dbReference type="InterPro" id="IPR045851">
    <property type="entry name" value="AMP-bd_C_sf"/>
</dbReference>
<comment type="caution">
    <text evidence="3">The sequence shown here is derived from an EMBL/GenBank/DDBJ whole genome shotgun (WGS) entry which is preliminary data.</text>
</comment>
<gene>
    <name evidence="3" type="ORF">GCM10009097_35350</name>
</gene>
<evidence type="ECO:0000313" key="4">
    <source>
        <dbReference type="Proteomes" id="UP001501706"/>
    </source>
</evidence>
<dbReference type="InterPro" id="IPR000873">
    <property type="entry name" value="AMP-dep_synth/lig_dom"/>
</dbReference>
<reference evidence="4" key="1">
    <citation type="journal article" date="2019" name="Int. J. Syst. Evol. Microbiol.">
        <title>The Global Catalogue of Microorganisms (GCM) 10K type strain sequencing project: providing services to taxonomists for standard genome sequencing and annotation.</title>
        <authorList>
            <consortium name="The Broad Institute Genomics Platform"/>
            <consortium name="The Broad Institute Genome Sequencing Center for Infectious Disease"/>
            <person name="Wu L."/>
            <person name="Ma J."/>
        </authorList>
    </citation>
    <scope>NUCLEOTIDE SEQUENCE [LARGE SCALE GENOMIC DNA]</scope>
    <source>
        <strain evidence="4">JCM 14330</strain>
    </source>
</reference>